<protein>
    <submittedName>
        <fullName evidence="1">Uncharacterized protein</fullName>
    </submittedName>
</protein>
<dbReference type="EMBL" id="BARW01023490">
    <property type="protein sequence ID" value="GAI96272.1"/>
    <property type="molecule type" value="Genomic_DNA"/>
</dbReference>
<dbReference type="AlphaFoldDB" id="X1ST65"/>
<proteinExistence type="predicted"/>
<accession>X1ST65</accession>
<name>X1ST65_9ZZZZ</name>
<sequence>MPWEDCYFAHTDDNRFTNTNTNRWFGIKDDSERDFSSKGMAIGAVRREIGGAGLGFGKRPYLHTDYHEMMKSTTDKEAFDRMAAGGYFPGRALLERPYGSRHYQEMKYQKPVAPLLSETPPDLQLEPPEFEIPTAPAMENPMIIYGRLGVPE</sequence>
<organism evidence="1">
    <name type="scientific">marine sediment metagenome</name>
    <dbReference type="NCBI Taxonomy" id="412755"/>
    <lineage>
        <taxon>unclassified sequences</taxon>
        <taxon>metagenomes</taxon>
        <taxon>ecological metagenomes</taxon>
    </lineage>
</organism>
<reference evidence="1" key="1">
    <citation type="journal article" date="2014" name="Front. Microbiol.">
        <title>High frequency of phylogenetically diverse reductive dehalogenase-homologous genes in deep subseafloor sedimentary metagenomes.</title>
        <authorList>
            <person name="Kawai M."/>
            <person name="Futagami T."/>
            <person name="Toyoda A."/>
            <person name="Takaki Y."/>
            <person name="Nishi S."/>
            <person name="Hori S."/>
            <person name="Arai W."/>
            <person name="Tsubouchi T."/>
            <person name="Morono Y."/>
            <person name="Uchiyama I."/>
            <person name="Ito T."/>
            <person name="Fujiyama A."/>
            <person name="Inagaki F."/>
            <person name="Takami H."/>
        </authorList>
    </citation>
    <scope>NUCLEOTIDE SEQUENCE</scope>
    <source>
        <strain evidence="1">Expedition CK06-06</strain>
    </source>
</reference>
<comment type="caution">
    <text evidence="1">The sequence shown here is derived from an EMBL/GenBank/DDBJ whole genome shotgun (WGS) entry which is preliminary data.</text>
</comment>
<feature type="non-terminal residue" evidence="1">
    <location>
        <position position="152"/>
    </location>
</feature>
<evidence type="ECO:0000313" key="1">
    <source>
        <dbReference type="EMBL" id="GAI96272.1"/>
    </source>
</evidence>
<gene>
    <name evidence="1" type="ORF">S12H4_38944</name>
</gene>